<dbReference type="GO" id="GO:0070628">
    <property type="term" value="F:proteasome binding"/>
    <property type="evidence" value="ECO:0007669"/>
    <property type="project" value="InterPro"/>
</dbReference>
<evidence type="ECO:0000256" key="7">
    <source>
        <dbReference type="ARBA" id="ARBA00047534"/>
    </source>
</evidence>
<comment type="subcellular location">
    <subcellularLocation>
        <location evidence="1">Cytoplasm</location>
    </subcellularLocation>
</comment>
<keyword evidence="5" id="KW-0560">Oxidoreductase</keyword>
<evidence type="ECO:0000259" key="9">
    <source>
        <dbReference type="Pfam" id="PF00248"/>
    </source>
</evidence>
<accession>A0A7H8QQE0</accession>
<dbReference type="GO" id="GO:0033554">
    <property type="term" value="P:cellular response to stress"/>
    <property type="evidence" value="ECO:0007669"/>
    <property type="project" value="UniProtKB-ARBA"/>
</dbReference>
<dbReference type="InterPro" id="IPR018170">
    <property type="entry name" value="Aldo/ket_reductase_CS"/>
</dbReference>
<evidence type="ECO:0000256" key="4">
    <source>
        <dbReference type="ARBA" id="ARBA00022490"/>
    </source>
</evidence>
<dbReference type="GO" id="GO:0043248">
    <property type="term" value="P:proteasome assembly"/>
    <property type="evidence" value="ECO:0007669"/>
    <property type="project" value="TreeGrafter"/>
</dbReference>
<dbReference type="Pfam" id="PF00248">
    <property type="entry name" value="Aldo_ket_red"/>
    <property type="match status" value="1"/>
</dbReference>
<dbReference type="InterPro" id="IPR023210">
    <property type="entry name" value="NADP_OxRdtase_dom"/>
</dbReference>
<dbReference type="GO" id="GO:0005737">
    <property type="term" value="C:cytoplasm"/>
    <property type="evidence" value="ECO:0007669"/>
    <property type="project" value="UniProtKB-SubCell"/>
</dbReference>
<dbReference type="GO" id="GO:0042180">
    <property type="term" value="P:ketone metabolic process"/>
    <property type="evidence" value="ECO:0007669"/>
    <property type="project" value="UniProtKB-ARBA"/>
</dbReference>
<proteinExistence type="inferred from homology"/>
<keyword evidence="4" id="KW-0963">Cytoplasm</keyword>
<dbReference type="EMBL" id="CP055899">
    <property type="protein sequence ID" value="QKX56079.1"/>
    <property type="molecule type" value="Genomic_DNA"/>
</dbReference>
<dbReference type="Gene3D" id="3.20.20.100">
    <property type="entry name" value="NADP-dependent oxidoreductase domain"/>
    <property type="match status" value="1"/>
</dbReference>
<dbReference type="GO" id="GO:0019568">
    <property type="term" value="P:arabinose catabolic process"/>
    <property type="evidence" value="ECO:0007669"/>
    <property type="project" value="UniProtKB-ARBA"/>
</dbReference>
<gene>
    <name evidence="10" type="ORF">TRUGW13939_03179</name>
</gene>
<dbReference type="PANTHER" id="PTHR42342:SF1">
    <property type="entry name" value="STATIONARY PHASE PROTEIN 5"/>
    <property type="match status" value="1"/>
</dbReference>
<organism evidence="10 11">
    <name type="scientific">Talaromyces rugulosus</name>
    <name type="common">Penicillium rugulosum</name>
    <dbReference type="NCBI Taxonomy" id="121627"/>
    <lineage>
        <taxon>Eukaryota</taxon>
        <taxon>Fungi</taxon>
        <taxon>Dikarya</taxon>
        <taxon>Ascomycota</taxon>
        <taxon>Pezizomycotina</taxon>
        <taxon>Eurotiomycetes</taxon>
        <taxon>Eurotiomycetidae</taxon>
        <taxon>Eurotiales</taxon>
        <taxon>Trichocomaceae</taxon>
        <taxon>Talaromyces</taxon>
        <taxon>Talaromyces sect. Islandici</taxon>
    </lineage>
</organism>
<dbReference type="FunFam" id="3.20.20.100:FF:000018">
    <property type="entry name" value="Glycerol dehydrogenase Gcy1"/>
    <property type="match status" value="1"/>
</dbReference>
<dbReference type="AlphaFoldDB" id="A0A7H8QQE0"/>
<protein>
    <recommendedName>
        <fullName evidence="3">D-xylose reductase [NAD(P)H]</fullName>
        <ecNumber evidence="3">1.1.1.307</ecNumber>
    </recommendedName>
</protein>
<comment type="function">
    <text evidence="6">Catalyzes the initial reaction in the xylose utilization pathway by reducing D-xylose into xylitol. Xylose is a major component of hemicelluloses such as xylan. Most fungi utilize D-xylose via three enzymatic reactions, xylose reductase (XR), xylitol dehydrogenase (XDH), and xylulokinase, to form xylulose 5-phosphate, which enters pentose phosphate pathway.</text>
</comment>
<keyword evidence="11" id="KW-1185">Reference proteome</keyword>
<sequence>MSDLQHTKKTFTLNTGDKIPAVGLGTWQSKPNEVREAVKAALLAGYRHIDTALAYSNEKEVGDGIKDSGVPREQIWITTKLDNTWHHRVQDGINSSLASLGVDYVDLYLVHWPSSTDPNDKKKHLPDWDFIKTWEEVQKLPATGKVRNIGVSNFGIKNLEILLNAPTTKIVPAVNQIELHPNNPSPKLVAYNTSKGIHSTGYSCLGSTNSPLYKDPTLLQIAEKKGKTPQQVLLVWGLQKGWSVIPKSVSKERIEKNYQLDGWDLTPEELEQLSNLKDRFKVCGDDWLPVKVFFGDDDFARFIDVVMPPSSGHLLLPKLWRAARFAYEKTARAIKAKFPDPSQQLPARLQPAYAHISSRQPINRAAAIRQARSRQFSTRAGGYIGSFVRQAPRLSKDTSRIGQIVGRLTTRSPFTSTLRPNLTGGTLGRTAGGYTVGAGRLGGARYFSHGPAAPAQVISNVSVAMRGFWLSGQKARFDGIDPHTGEKRFKTVTVLQDKAQRRMSEAPRNSLGSYIDFQLSPTITALGNGKTEGINSDGLMEMLSVDFARALKDFAAVLNDLKRLGTLGDLAVSLENKSTLRVRFPGCDAEQVERLCDEVGVERGRIFQDEDFEDQNGTELALLFPFAPSVAPSPEYELFTIHENPKHPTQDDLDWRLMMSGQGSPKDSNNTNHISFEDIGIFESNPWISSSSGYSSVGISELGDRAYFAEVSEPSIGNRNSSDYEGVQGIYKFLEQCDNAANYSRF</sequence>
<dbReference type="InterPro" id="IPR036812">
    <property type="entry name" value="NAD(P)_OxRdtase_dom_sf"/>
</dbReference>
<dbReference type="Proteomes" id="UP000509510">
    <property type="component" value="Chromosome II"/>
</dbReference>
<name>A0A7H8QQE0_TALRU</name>
<evidence type="ECO:0000256" key="5">
    <source>
        <dbReference type="ARBA" id="ARBA00023002"/>
    </source>
</evidence>
<dbReference type="PROSITE" id="PS00063">
    <property type="entry name" value="ALDOKETO_REDUCTASE_3"/>
    <property type="match status" value="1"/>
</dbReference>
<dbReference type="OrthoDB" id="416253at2759"/>
<feature type="domain" description="NADP-dependent oxidoreductase" evidence="9">
    <location>
        <begin position="22"/>
        <end position="275"/>
    </location>
</feature>
<reference evidence="11" key="1">
    <citation type="submission" date="2020-06" db="EMBL/GenBank/DDBJ databases">
        <title>A chromosome-scale genome assembly of Talaromyces rugulosus W13939.</title>
        <authorList>
            <person name="Wang B."/>
            <person name="Guo L."/>
            <person name="Ye K."/>
            <person name="Wang L."/>
        </authorList>
    </citation>
    <scope>NUCLEOTIDE SEQUENCE [LARGE SCALE GENOMIC DNA]</scope>
    <source>
        <strain evidence="11">W13939</strain>
    </source>
</reference>
<dbReference type="PRINTS" id="PR00069">
    <property type="entry name" value="ALDKETRDTASE"/>
</dbReference>
<dbReference type="GO" id="GO:0004032">
    <property type="term" value="F:aldose reductase (NADPH) activity"/>
    <property type="evidence" value="ECO:0007669"/>
    <property type="project" value="UniProtKB-ARBA"/>
</dbReference>
<comment type="catalytic activity">
    <reaction evidence="7">
        <text>xylitol + NADP(+) = D-xylose + NADPH + H(+)</text>
        <dbReference type="Rhea" id="RHEA:27445"/>
        <dbReference type="ChEBI" id="CHEBI:15378"/>
        <dbReference type="ChEBI" id="CHEBI:17151"/>
        <dbReference type="ChEBI" id="CHEBI:53455"/>
        <dbReference type="ChEBI" id="CHEBI:57783"/>
        <dbReference type="ChEBI" id="CHEBI:58349"/>
        <dbReference type="EC" id="1.1.1.307"/>
    </reaction>
</comment>
<dbReference type="SUPFAM" id="SSF51430">
    <property type="entry name" value="NAD(P)-linked oxidoreductase"/>
    <property type="match status" value="1"/>
</dbReference>
<dbReference type="GO" id="GO:0006066">
    <property type="term" value="P:alcohol metabolic process"/>
    <property type="evidence" value="ECO:0007669"/>
    <property type="project" value="UniProtKB-ARBA"/>
</dbReference>
<comment type="similarity">
    <text evidence="2">Belongs to the aldo/keto reductase family.</text>
</comment>
<dbReference type="RefSeq" id="XP_035342257.1">
    <property type="nucleotide sequence ID" value="XM_035486364.1"/>
</dbReference>
<dbReference type="KEGG" id="trg:TRUGW13939_03179"/>
<dbReference type="GO" id="GO:0042843">
    <property type="term" value="P:D-xylose catabolic process"/>
    <property type="evidence" value="ECO:0007669"/>
    <property type="project" value="UniProtKB-ARBA"/>
</dbReference>
<dbReference type="PANTHER" id="PTHR42342">
    <property type="entry name" value="STATIONARY PHASE PROTEIN 5"/>
    <property type="match status" value="1"/>
</dbReference>
<evidence type="ECO:0000313" key="10">
    <source>
        <dbReference type="EMBL" id="QKX56079.1"/>
    </source>
</evidence>
<evidence type="ECO:0000256" key="6">
    <source>
        <dbReference type="ARBA" id="ARBA00025065"/>
    </source>
</evidence>
<dbReference type="PROSITE" id="PS00062">
    <property type="entry name" value="ALDOKETO_REDUCTASE_2"/>
    <property type="match status" value="1"/>
</dbReference>
<evidence type="ECO:0000256" key="8">
    <source>
        <dbReference type="ARBA" id="ARBA00049485"/>
    </source>
</evidence>
<evidence type="ECO:0000256" key="1">
    <source>
        <dbReference type="ARBA" id="ARBA00004496"/>
    </source>
</evidence>
<dbReference type="PROSITE" id="PS00798">
    <property type="entry name" value="ALDOKETO_REDUCTASE_1"/>
    <property type="match status" value="1"/>
</dbReference>
<dbReference type="InterPro" id="IPR038816">
    <property type="entry name" value="Stationary_phase_5"/>
</dbReference>
<evidence type="ECO:0000256" key="2">
    <source>
        <dbReference type="ARBA" id="ARBA00007905"/>
    </source>
</evidence>
<dbReference type="EC" id="1.1.1.307" evidence="3"/>
<dbReference type="GeneID" id="55990684"/>
<evidence type="ECO:0000313" key="11">
    <source>
        <dbReference type="Proteomes" id="UP000509510"/>
    </source>
</evidence>
<comment type="catalytic activity">
    <reaction evidence="8">
        <text>xylitol + NAD(+) = D-xylose + NADH + H(+)</text>
        <dbReference type="Rhea" id="RHEA:27441"/>
        <dbReference type="ChEBI" id="CHEBI:15378"/>
        <dbReference type="ChEBI" id="CHEBI:17151"/>
        <dbReference type="ChEBI" id="CHEBI:53455"/>
        <dbReference type="ChEBI" id="CHEBI:57540"/>
        <dbReference type="ChEBI" id="CHEBI:57945"/>
        <dbReference type="EC" id="1.1.1.307"/>
    </reaction>
</comment>
<dbReference type="InterPro" id="IPR020471">
    <property type="entry name" value="AKR"/>
</dbReference>
<evidence type="ECO:0000256" key="3">
    <source>
        <dbReference type="ARBA" id="ARBA00012845"/>
    </source>
</evidence>